<dbReference type="CDD" id="cd05233">
    <property type="entry name" value="SDR_c"/>
    <property type="match status" value="1"/>
</dbReference>
<dbReference type="PANTHER" id="PTHR44196">
    <property type="entry name" value="DEHYDROGENASE/REDUCTASE SDR FAMILY MEMBER 7B"/>
    <property type="match status" value="1"/>
</dbReference>
<reference evidence="4 5" key="1">
    <citation type="submission" date="2015-12" db="EMBL/GenBank/DDBJ databases">
        <authorList>
            <person name="Shamseldin A."/>
            <person name="Moawad H."/>
            <person name="Abd El-Rahim W.M."/>
            <person name="Sadowsky M.J."/>
        </authorList>
    </citation>
    <scope>NUCLEOTIDE SEQUENCE [LARGE SCALE GENOMIC DNA]</scope>
    <source>
        <strain evidence="4 5">SM2</strain>
    </source>
</reference>
<sequence>MTVLKIVITGATGGIGSAMALAFAQAGHRLVLVGRNSDELAVLRNRLAQPERHQIMLANLNSAAAITSLATELADIGGVDVLINNAGVAGFALLPEVQDDDLAQMLGLNLLAPMRLCRGLLPLLSASANACIINVGSSFGSIGYAGFSTYCASKFGLRGFTEALQRELADQEIAVHYLAPRAVRTKMNSAAVVAMNAELGNREDEPAVVALAAMRLLTERHSCNRYLGWPEKFFVRLNGLFPCLVAKALKKQLPIIKRYAKQQGDAPLR</sequence>
<gene>
    <name evidence="4" type="ORF">AZF00_18055</name>
</gene>
<dbReference type="STRING" id="1470434.AZF00_18055"/>
<evidence type="ECO:0000313" key="4">
    <source>
        <dbReference type="EMBL" id="AMO70090.1"/>
    </source>
</evidence>
<evidence type="ECO:0000313" key="5">
    <source>
        <dbReference type="Proteomes" id="UP000074119"/>
    </source>
</evidence>
<dbReference type="GO" id="GO:0016491">
    <property type="term" value="F:oxidoreductase activity"/>
    <property type="evidence" value="ECO:0007669"/>
    <property type="project" value="UniProtKB-KW"/>
</dbReference>
<dbReference type="Proteomes" id="UP000074119">
    <property type="component" value="Chromosome"/>
</dbReference>
<dbReference type="PRINTS" id="PR00081">
    <property type="entry name" value="GDHRDH"/>
</dbReference>
<dbReference type="PROSITE" id="PS00061">
    <property type="entry name" value="ADH_SHORT"/>
    <property type="match status" value="1"/>
</dbReference>
<evidence type="ECO:0000256" key="1">
    <source>
        <dbReference type="ARBA" id="ARBA00006484"/>
    </source>
</evidence>
<accession>A0A127MA38</accession>
<dbReference type="SUPFAM" id="SSF51735">
    <property type="entry name" value="NAD(P)-binding Rossmann-fold domains"/>
    <property type="match status" value="1"/>
</dbReference>
<proteinExistence type="inferred from homology"/>
<dbReference type="GO" id="GO:0016020">
    <property type="term" value="C:membrane"/>
    <property type="evidence" value="ECO:0007669"/>
    <property type="project" value="TreeGrafter"/>
</dbReference>
<dbReference type="KEGG" id="zal:AZF00_18055"/>
<dbReference type="AlphaFoldDB" id="A0A127MA38"/>
<comment type="similarity">
    <text evidence="1 3">Belongs to the short-chain dehydrogenases/reductases (SDR) family.</text>
</comment>
<dbReference type="EMBL" id="CP014544">
    <property type="protein sequence ID" value="AMO70090.1"/>
    <property type="molecule type" value="Genomic_DNA"/>
</dbReference>
<dbReference type="InterPro" id="IPR020904">
    <property type="entry name" value="Sc_DH/Rdtase_CS"/>
</dbReference>
<dbReference type="InterPro" id="IPR036291">
    <property type="entry name" value="NAD(P)-bd_dom_sf"/>
</dbReference>
<organism evidence="4 5">
    <name type="scientific">Zhongshania aliphaticivorans</name>
    <dbReference type="NCBI Taxonomy" id="1470434"/>
    <lineage>
        <taxon>Bacteria</taxon>
        <taxon>Pseudomonadati</taxon>
        <taxon>Pseudomonadota</taxon>
        <taxon>Gammaproteobacteria</taxon>
        <taxon>Cellvibrionales</taxon>
        <taxon>Spongiibacteraceae</taxon>
        <taxon>Zhongshania</taxon>
    </lineage>
</organism>
<dbReference type="Pfam" id="PF00106">
    <property type="entry name" value="adh_short"/>
    <property type="match status" value="1"/>
</dbReference>
<dbReference type="PANTHER" id="PTHR44196:SF1">
    <property type="entry name" value="DEHYDROGENASE_REDUCTASE SDR FAMILY MEMBER 7B"/>
    <property type="match status" value="1"/>
</dbReference>
<evidence type="ECO:0008006" key="6">
    <source>
        <dbReference type="Google" id="ProtNLM"/>
    </source>
</evidence>
<dbReference type="NCBIfam" id="NF006565">
    <property type="entry name" value="PRK09072.1"/>
    <property type="match status" value="1"/>
</dbReference>
<dbReference type="PRINTS" id="PR00080">
    <property type="entry name" value="SDRFAMILY"/>
</dbReference>
<evidence type="ECO:0000256" key="3">
    <source>
        <dbReference type="RuleBase" id="RU000363"/>
    </source>
</evidence>
<keyword evidence="2" id="KW-0560">Oxidoreductase</keyword>
<dbReference type="Gene3D" id="3.40.50.720">
    <property type="entry name" value="NAD(P)-binding Rossmann-like Domain"/>
    <property type="match status" value="1"/>
</dbReference>
<protein>
    <recommendedName>
        <fullName evidence="6">Short chain dehydrogenase</fullName>
    </recommendedName>
</protein>
<evidence type="ECO:0000256" key="2">
    <source>
        <dbReference type="ARBA" id="ARBA00023002"/>
    </source>
</evidence>
<dbReference type="RefSeq" id="WP_062384602.1">
    <property type="nucleotide sequence ID" value="NZ_CP014544.1"/>
</dbReference>
<dbReference type="InterPro" id="IPR002347">
    <property type="entry name" value="SDR_fam"/>
</dbReference>
<name>A0A127MA38_9GAMM</name>